<evidence type="ECO:0000313" key="3">
    <source>
        <dbReference type="Proteomes" id="UP000076580"/>
    </source>
</evidence>
<accession>A0A151GAF5</accession>
<comment type="caution">
    <text evidence="2">The sequence shown here is derived from an EMBL/GenBank/DDBJ whole genome shotgun (WGS) entry which is preliminary data.</text>
</comment>
<dbReference type="RefSeq" id="XP_040653414.1">
    <property type="nucleotide sequence ID" value="XM_040803310.1"/>
</dbReference>
<feature type="compositionally biased region" description="Basic and acidic residues" evidence="1">
    <location>
        <begin position="40"/>
        <end position="53"/>
    </location>
</feature>
<dbReference type="EMBL" id="LAYC01000003">
    <property type="protein sequence ID" value="KYK54062.1"/>
    <property type="molecule type" value="Genomic_DNA"/>
</dbReference>
<keyword evidence="3" id="KW-1185">Reference proteome</keyword>
<feature type="compositionally biased region" description="Polar residues" evidence="1">
    <location>
        <begin position="325"/>
        <end position="340"/>
    </location>
</feature>
<evidence type="ECO:0000313" key="2">
    <source>
        <dbReference type="EMBL" id="KYK54062.1"/>
    </source>
</evidence>
<feature type="region of interest" description="Disordered" evidence="1">
    <location>
        <begin position="257"/>
        <end position="293"/>
    </location>
</feature>
<reference evidence="2 3" key="1">
    <citation type="journal article" date="2016" name="Sci. Rep.">
        <title>Insights into Adaptations to a Near-Obligate Nematode Endoparasitic Lifestyle from the Finished Genome of Drechmeria coniospora.</title>
        <authorList>
            <person name="Zhang L."/>
            <person name="Zhou Z."/>
            <person name="Guo Q."/>
            <person name="Fokkens L."/>
            <person name="Miskei M."/>
            <person name="Pocsi I."/>
            <person name="Zhang W."/>
            <person name="Chen M."/>
            <person name="Wang L."/>
            <person name="Sun Y."/>
            <person name="Donzelli B.G."/>
            <person name="Gibson D.M."/>
            <person name="Nelson D.R."/>
            <person name="Luo J.G."/>
            <person name="Rep M."/>
            <person name="Liu H."/>
            <person name="Yang S."/>
            <person name="Wang J."/>
            <person name="Krasnoff S.B."/>
            <person name="Xu Y."/>
            <person name="Molnar I."/>
            <person name="Lin M."/>
        </authorList>
    </citation>
    <scope>NUCLEOTIDE SEQUENCE [LARGE SCALE GENOMIC DNA]</scope>
    <source>
        <strain evidence="2 3">ARSEF 6962</strain>
    </source>
</reference>
<feature type="region of interest" description="Disordered" evidence="1">
    <location>
        <begin position="312"/>
        <end position="340"/>
    </location>
</feature>
<sequence>MTLTASRSAASMVSQVPRQDRYMRGKYLCMYLLTRTMANDREVQMPPRPDSRIPPRSLSRHSTASTHPHPLIDAFTVSPPSPSAVPPCPSPREQVDGSRRPPFVAEGRIVEEAQQVCRAASSRTDGGWAASMAEYRDDAGAETAALPGPSLDSSLRRALQAGVTEDAGVPSLPRARRPAVTLQVSRRRARHLSWPRGAKPRLAADPGTWTRGIRYMPSGPADKATAHLGVGCERVDGGPACSPPAVRIRRPVLSLFPRTNGRPRGGRKIEGSRSRLTPGRASKVSMRRAAPVSTAKTGKIRCLSLATSGSLASRRLGHRAPSPASWPTRQTQEGGSSSAERMTAYTLACKTSVYAIPDGTTAAGAP</sequence>
<proteinExistence type="predicted"/>
<name>A0A151GAF5_DRECN</name>
<protein>
    <submittedName>
        <fullName evidence="2">Uncharacterized protein</fullName>
    </submittedName>
</protein>
<dbReference type="AlphaFoldDB" id="A0A151GAF5"/>
<feature type="compositionally biased region" description="Pro residues" evidence="1">
    <location>
        <begin position="79"/>
        <end position="90"/>
    </location>
</feature>
<dbReference type="GeneID" id="63718661"/>
<feature type="region of interest" description="Disordered" evidence="1">
    <location>
        <begin position="40"/>
        <end position="99"/>
    </location>
</feature>
<organism evidence="2 3">
    <name type="scientific">Drechmeria coniospora</name>
    <name type="common">Nematophagous fungus</name>
    <name type="synonym">Meria coniospora</name>
    <dbReference type="NCBI Taxonomy" id="98403"/>
    <lineage>
        <taxon>Eukaryota</taxon>
        <taxon>Fungi</taxon>
        <taxon>Dikarya</taxon>
        <taxon>Ascomycota</taxon>
        <taxon>Pezizomycotina</taxon>
        <taxon>Sordariomycetes</taxon>
        <taxon>Hypocreomycetidae</taxon>
        <taxon>Hypocreales</taxon>
        <taxon>Ophiocordycipitaceae</taxon>
        <taxon>Drechmeria</taxon>
    </lineage>
</organism>
<gene>
    <name evidence="2" type="ORF">DCS_06018</name>
</gene>
<evidence type="ECO:0000256" key="1">
    <source>
        <dbReference type="SAM" id="MobiDB-lite"/>
    </source>
</evidence>
<dbReference type="InParanoid" id="A0A151GAF5"/>
<dbReference type="Proteomes" id="UP000076580">
    <property type="component" value="Chromosome 03"/>
</dbReference>